<comment type="caution">
    <text evidence="1">The sequence shown here is derived from an EMBL/GenBank/DDBJ whole genome shotgun (WGS) entry which is preliminary data.</text>
</comment>
<name>A0ABP7SEE2_9PSEU</name>
<dbReference type="Proteomes" id="UP001501747">
    <property type="component" value="Unassembled WGS sequence"/>
</dbReference>
<organism evidence="1 2">
    <name type="scientific">Allokutzneria multivorans</name>
    <dbReference type="NCBI Taxonomy" id="1142134"/>
    <lineage>
        <taxon>Bacteria</taxon>
        <taxon>Bacillati</taxon>
        <taxon>Actinomycetota</taxon>
        <taxon>Actinomycetes</taxon>
        <taxon>Pseudonocardiales</taxon>
        <taxon>Pseudonocardiaceae</taxon>
        <taxon>Allokutzneria</taxon>
    </lineage>
</organism>
<accession>A0ABP7SEE2</accession>
<keyword evidence="2" id="KW-1185">Reference proteome</keyword>
<dbReference type="EMBL" id="BAABAL010000012">
    <property type="protein sequence ID" value="GAA4010689.1"/>
    <property type="molecule type" value="Genomic_DNA"/>
</dbReference>
<gene>
    <name evidence="1" type="ORF">GCM10022247_36150</name>
</gene>
<proteinExistence type="predicted"/>
<sequence>MEQWPRSEDERYLRLALRALDAAAQRLALQRHDVEQAYAAVGEVLFWARSRDEGFEKLFPSTYRAARQSDDEGSLLPGIQWARNRIGHQRAVVINKHHGTEVGFWVLGEGVLGTRDHMMWSPVAAIPPGTSPFGRDVYESRLAGRDVMEAVNAACMWLARAREQFPS</sequence>
<dbReference type="RefSeq" id="WP_344876199.1">
    <property type="nucleotide sequence ID" value="NZ_BAABAL010000012.1"/>
</dbReference>
<protein>
    <submittedName>
        <fullName evidence="1">Uncharacterized protein</fullName>
    </submittedName>
</protein>
<evidence type="ECO:0000313" key="2">
    <source>
        <dbReference type="Proteomes" id="UP001501747"/>
    </source>
</evidence>
<reference evidence="2" key="1">
    <citation type="journal article" date="2019" name="Int. J. Syst. Evol. Microbiol.">
        <title>The Global Catalogue of Microorganisms (GCM) 10K type strain sequencing project: providing services to taxonomists for standard genome sequencing and annotation.</title>
        <authorList>
            <consortium name="The Broad Institute Genomics Platform"/>
            <consortium name="The Broad Institute Genome Sequencing Center for Infectious Disease"/>
            <person name="Wu L."/>
            <person name="Ma J."/>
        </authorList>
    </citation>
    <scope>NUCLEOTIDE SEQUENCE [LARGE SCALE GENOMIC DNA]</scope>
    <source>
        <strain evidence="2">JCM 17342</strain>
    </source>
</reference>
<evidence type="ECO:0000313" key="1">
    <source>
        <dbReference type="EMBL" id="GAA4010689.1"/>
    </source>
</evidence>